<dbReference type="InterPro" id="IPR042197">
    <property type="entry name" value="Apaf_helical"/>
</dbReference>
<keyword evidence="2" id="KW-0677">Repeat</keyword>
<evidence type="ECO:0000256" key="4">
    <source>
        <dbReference type="ARBA" id="ARBA00023027"/>
    </source>
</evidence>
<evidence type="ECO:0000259" key="5">
    <source>
        <dbReference type="PROSITE" id="PS50104"/>
    </source>
</evidence>
<dbReference type="InterPro" id="IPR011713">
    <property type="entry name" value="Leu-rich_rpt_3"/>
</dbReference>
<dbReference type="GO" id="GO:0043531">
    <property type="term" value="F:ADP binding"/>
    <property type="evidence" value="ECO:0007669"/>
    <property type="project" value="InterPro"/>
</dbReference>
<evidence type="ECO:0000313" key="7">
    <source>
        <dbReference type="EnsemblPlants" id="AES79540"/>
    </source>
</evidence>
<evidence type="ECO:0000256" key="3">
    <source>
        <dbReference type="ARBA" id="ARBA00022821"/>
    </source>
</evidence>
<dbReference type="Gene3D" id="3.40.50.300">
    <property type="entry name" value="P-loop containing nucleotide triphosphate hydrolases"/>
    <property type="match status" value="1"/>
</dbReference>
<dbReference type="Pfam" id="PF23286">
    <property type="entry name" value="LRR_13"/>
    <property type="match status" value="1"/>
</dbReference>
<dbReference type="Pfam" id="PF07725">
    <property type="entry name" value="LRR_3"/>
    <property type="match status" value="1"/>
</dbReference>
<dbReference type="InterPro" id="IPR058546">
    <property type="entry name" value="RPS4B/Roq1-like_LRR"/>
</dbReference>
<keyword evidence="8" id="KW-1185">Reference proteome</keyword>
<reference evidence="6 8" key="2">
    <citation type="journal article" date="2014" name="BMC Genomics">
        <title>An improved genome release (version Mt4.0) for the model legume Medicago truncatula.</title>
        <authorList>
            <person name="Tang H."/>
            <person name="Krishnakumar V."/>
            <person name="Bidwell S."/>
            <person name="Rosen B."/>
            <person name="Chan A."/>
            <person name="Zhou S."/>
            <person name="Gentzbittel L."/>
            <person name="Childs K.L."/>
            <person name="Yandell M."/>
            <person name="Gundlach H."/>
            <person name="Mayer K.F."/>
            <person name="Schwartz D.C."/>
            <person name="Town C.D."/>
        </authorList>
    </citation>
    <scope>GENOME REANNOTATION</scope>
    <source>
        <strain evidence="7 8">cv. Jemalong A17</strain>
    </source>
</reference>
<evidence type="ECO:0000256" key="2">
    <source>
        <dbReference type="ARBA" id="ARBA00022737"/>
    </source>
</evidence>
<dbReference type="PANTHER" id="PTHR11017">
    <property type="entry name" value="LEUCINE-RICH REPEAT-CONTAINING PROTEIN"/>
    <property type="match status" value="1"/>
</dbReference>
<dbReference type="PANTHER" id="PTHR11017:SF290">
    <property type="entry name" value="ADP-RIBOSYL CYCLASE_CYCLIC ADP-RIBOSE HYDROLASE"/>
    <property type="match status" value="1"/>
</dbReference>
<dbReference type="Proteomes" id="UP000002051">
    <property type="component" value="Unassembled WGS sequence"/>
</dbReference>
<dbReference type="InterPro" id="IPR035897">
    <property type="entry name" value="Toll_tir_struct_dom_sf"/>
</dbReference>
<dbReference type="GO" id="GO:0007165">
    <property type="term" value="P:signal transduction"/>
    <property type="evidence" value="ECO:0007669"/>
    <property type="project" value="InterPro"/>
</dbReference>
<accession>A0A0C3W7E0</accession>
<dbReference type="AlphaFoldDB" id="G7KSB9"/>
<dbReference type="HOGENOM" id="CLU_001561_0_2_1"/>
<evidence type="ECO:0000256" key="1">
    <source>
        <dbReference type="ARBA" id="ARBA00022614"/>
    </source>
</evidence>
<dbReference type="eggNOG" id="ENOG502R41B">
    <property type="taxonomic scope" value="Eukaryota"/>
</dbReference>
<reference evidence="7" key="3">
    <citation type="submission" date="2015-04" db="UniProtKB">
        <authorList>
            <consortium name="EnsemblPlants"/>
        </authorList>
    </citation>
    <scope>IDENTIFICATION</scope>
    <source>
        <strain evidence="7">cv. Jemalong A17</strain>
    </source>
</reference>
<dbReference type="FunFam" id="3.40.50.10140:FF:000007">
    <property type="entry name" value="Disease resistance protein (TIR-NBS-LRR class)"/>
    <property type="match status" value="1"/>
</dbReference>
<dbReference type="InterPro" id="IPR058192">
    <property type="entry name" value="WHD_ROQ1-like"/>
</dbReference>
<dbReference type="SUPFAM" id="SSF52058">
    <property type="entry name" value="L domain-like"/>
    <property type="match status" value="1"/>
</dbReference>
<dbReference type="SUPFAM" id="SSF52540">
    <property type="entry name" value="P-loop containing nucleoside triphosphate hydrolases"/>
    <property type="match status" value="1"/>
</dbReference>
<accession>G7KSB9</accession>
<gene>
    <name evidence="6" type="ordered locus">MTR_7g069580</name>
</gene>
<dbReference type="InterPro" id="IPR027417">
    <property type="entry name" value="P-loop_NTPase"/>
</dbReference>
<dbReference type="InterPro" id="IPR000157">
    <property type="entry name" value="TIR_dom"/>
</dbReference>
<proteinExistence type="predicted"/>
<dbReference type="Pfam" id="PF00931">
    <property type="entry name" value="NB-ARC"/>
    <property type="match status" value="1"/>
</dbReference>
<dbReference type="Gene3D" id="3.80.10.10">
    <property type="entry name" value="Ribonuclease Inhibitor"/>
    <property type="match status" value="2"/>
</dbReference>
<keyword evidence="1" id="KW-0433">Leucine-rich repeat</keyword>
<keyword evidence="3" id="KW-0611">Plant defense</keyword>
<dbReference type="PRINTS" id="PR00364">
    <property type="entry name" value="DISEASERSIST"/>
</dbReference>
<sequence>MDSDSSEGYSYKYDVFISFRGPDTRNTFVDHLYAHLTRKGISTFKDDKSLQKGESISLQLLQAIKDSRVSIIVFSKDYASSTWCLDEMAAIDESSRRLKLVVFPVFYDIDPSHVRKRSGAYEDAFVLHNELFKHDPDRVAQWRRAMTSLAGSAGWDVRNKPEFDEIEKIVEAVIKKLGHKFSRSADDLIGIQPPIEALESRLKLSSRNGGFQVLGIWGMGGIGKTTLATVLYDRISYQFDTRCYIENVHKIYEEGGANAVQKEILRRTIEEKILDTYSPPEIARIVRDRLQNKKLLVVLDNVDQIEQLDELDIKRVFLRPESRLIIITRDQHILRACGADIVYEVELMNELIPEVLKYTQGLPLAIRVIGSFLHSRNAKQWRAALDRLQNSPPDKILKVLQVSYEGLEEEDKEIFLHVACFFKGERKDYVSRILDACGLHPDIGIPLLAEKSVITIKNEEIHMHEMLQELGKKIVRGEHPDEPGFWSRLWLYRDFHHVMMTQKKAIEAKAIVLNQKEDDFKFNELRAEDLSKLEHLKLLILNHKNFSGRPSFLSNSLRYLLWNDYPFISLPSNFQPYHLVELNLPGSSVEQLWTDIQQMPYLKRMDLSNSKNLKMTPCFKGMQNLERLDFAGCISLWHVHPSIGLLRELQFLSLQNCTSLVCFEFGRVSESSSLRVLCLSGCTKLENTPDFEKLLNLEYLDMDQCTSLYKIDKSIGDLTKLRFLSLRGCTNLVIIPDSFNNMTNLMTLDLCGCSRFTNLPLGSVSSFHTQQSLISLDLSFCNISIVPDAIGELRGLERLNLQGNNFTELPCTIQRLSSLAYLNLSHCHRLQIWPLIPIESCPSDSVGRYFKIKSGSRDHRSGLYIFDCPKLATGFLMTNRERSAYLFKWLRRLVEEPRHFRCGFDIIIPLRQGYFPCGSDWNSVLRIKESDIDVDCRGYLFSIVFKMNNHSEVSDSPHQSLSSPMPHPFYLSFESEHTEERFDIPLNLEQNVVDGSTYIWTIYISREHCHFVKTGAQITFKARQGLIIKEWGLRVLAKKDIADSEVGLIKDLPLHIVEVEESSISSSFEPKIQLPYNWFVSDEDEAEKDGAKGKETDLFNLGLFTGS</sequence>
<dbReference type="InterPro" id="IPR044974">
    <property type="entry name" value="Disease_R_plants"/>
</dbReference>
<dbReference type="GO" id="GO:0006952">
    <property type="term" value="P:defense response"/>
    <property type="evidence" value="ECO:0007669"/>
    <property type="project" value="InterPro"/>
</dbReference>
<dbReference type="SUPFAM" id="SSF52200">
    <property type="entry name" value="Toll/Interleukin receptor TIR domain"/>
    <property type="match status" value="1"/>
</dbReference>
<dbReference type="Pfam" id="PF01582">
    <property type="entry name" value="TIR"/>
    <property type="match status" value="1"/>
</dbReference>
<dbReference type="EnsemblPlants" id="AES79540">
    <property type="protein sequence ID" value="AES79540"/>
    <property type="gene ID" value="MTR_7g069580"/>
</dbReference>
<reference evidence="6 8" key="1">
    <citation type="journal article" date="2011" name="Nature">
        <title>The Medicago genome provides insight into the evolution of rhizobial symbioses.</title>
        <authorList>
            <person name="Young N.D."/>
            <person name="Debelle F."/>
            <person name="Oldroyd G.E."/>
            <person name="Geurts R."/>
            <person name="Cannon S.B."/>
            <person name="Udvardi M.K."/>
            <person name="Benedito V.A."/>
            <person name="Mayer K.F."/>
            <person name="Gouzy J."/>
            <person name="Schoof H."/>
            <person name="Van de Peer Y."/>
            <person name="Proost S."/>
            <person name="Cook D.R."/>
            <person name="Meyers B.C."/>
            <person name="Spannagl M."/>
            <person name="Cheung F."/>
            <person name="De Mita S."/>
            <person name="Krishnakumar V."/>
            <person name="Gundlach H."/>
            <person name="Zhou S."/>
            <person name="Mudge J."/>
            <person name="Bharti A.K."/>
            <person name="Murray J.D."/>
            <person name="Naoumkina M.A."/>
            <person name="Rosen B."/>
            <person name="Silverstein K.A."/>
            <person name="Tang H."/>
            <person name="Rombauts S."/>
            <person name="Zhao P.X."/>
            <person name="Zhou P."/>
            <person name="Barbe V."/>
            <person name="Bardou P."/>
            <person name="Bechner M."/>
            <person name="Bellec A."/>
            <person name="Berger A."/>
            <person name="Berges H."/>
            <person name="Bidwell S."/>
            <person name="Bisseling T."/>
            <person name="Choisne N."/>
            <person name="Couloux A."/>
            <person name="Denny R."/>
            <person name="Deshpande S."/>
            <person name="Dai X."/>
            <person name="Doyle J.J."/>
            <person name="Dudez A.M."/>
            <person name="Farmer A.D."/>
            <person name="Fouteau S."/>
            <person name="Franken C."/>
            <person name="Gibelin C."/>
            <person name="Gish J."/>
            <person name="Goldstein S."/>
            <person name="Gonzalez A.J."/>
            <person name="Green P.J."/>
            <person name="Hallab A."/>
            <person name="Hartog M."/>
            <person name="Hua A."/>
            <person name="Humphray S.J."/>
            <person name="Jeong D.H."/>
            <person name="Jing Y."/>
            <person name="Jocker A."/>
            <person name="Kenton S.M."/>
            <person name="Kim D.J."/>
            <person name="Klee K."/>
            <person name="Lai H."/>
            <person name="Lang C."/>
            <person name="Lin S."/>
            <person name="Macmil S.L."/>
            <person name="Magdelenat G."/>
            <person name="Matthews L."/>
            <person name="McCorrison J."/>
            <person name="Monaghan E.L."/>
            <person name="Mun J.H."/>
            <person name="Najar F.Z."/>
            <person name="Nicholson C."/>
            <person name="Noirot C."/>
            <person name="O'Bleness M."/>
            <person name="Paule C.R."/>
            <person name="Poulain J."/>
            <person name="Prion F."/>
            <person name="Qin B."/>
            <person name="Qu C."/>
            <person name="Retzel E.F."/>
            <person name="Riddle C."/>
            <person name="Sallet E."/>
            <person name="Samain S."/>
            <person name="Samson N."/>
            <person name="Sanders I."/>
            <person name="Saurat O."/>
            <person name="Scarpelli C."/>
            <person name="Schiex T."/>
            <person name="Segurens B."/>
            <person name="Severin A.J."/>
            <person name="Sherrier D.J."/>
            <person name="Shi R."/>
            <person name="Sims S."/>
            <person name="Singer S.R."/>
            <person name="Sinharoy S."/>
            <person name="Sterck L."/>
            <person name="Viollet A."/>
            <person name="Wang B.B."/>
            <person name="Wang K."/>
            <person name="Wang M."/>
            <person name="Wang X."/>
            <person name="Warfsmann J."/>
            <person name="Weissenbach J."/>
            <person name="White D.D."/>
            <person name="White J.D."/>
            <person name="Wiley G.B."/>
            <person name="Wincker P."/>
            <person name="Xing Y."/>
            <person name="Yang L."/>
            <person name="Yao Z."/>
            <person name="Ying F."/>
            <person name="Zhai J."/>
            <person name="Zhou L."/>
            <person name="Zuber A."/>
            <person name="Denarie J."/>
            <person name="Dixon R.A."/>
            <person name="May G.D."/>
            <person name="Schwartz D.C."/>
            <person name="Rogers J."/>
            <person name="Quetier F."/>
            <person name="Town C.D."/>
            <person name="Roe B.A."/>
        </authorList>
    </citation>
    <scope>NUCLEOTIDE SEQUENCE [LARGE SCALE GENOMIC DNA]</scope>
    <source>
        <strain evidence="6">A17</strain>
        <strain evidence="7 8">cv. Jemalong A17</strain>
    </source>
</reference>
<keyword evidence="4" id="KW-0520">NAD</keyword>
<name>G7KSB9_MEDTR</name>
<dbReference type="InterPro" id="IPR002182">
    <property type="entry name" value="NB-ARC"/>
</dbReference>
<evidence type="ECO:0000313" key="6">
    <source>
        <dbReference type="EMBL" id="AES79540.2"/>
    </source>
</evidence>
<dbReference type="PROSITE" id="PS50104">
    <property type="entry name" value="TIR"/>
    <property type="match status" value="1"/>
</dbReference>
<evidence type="ECO:0000313" key="8">
    <source>
        <dbReference type="Proteomes" id="UP000002051"/>
    </source>
</evidence>
<dbReference type="EMBL" id="CM001223">
    <property type="protein sequence ID" value="AES79540.2"/>
    <property type="molecule type" value="Genomic_DNA"/>
</dbReference>
<dbReference type="SMART" id="SM00255">
    <property type="entry name" value="TIR"/>
    <property type="match status" value="1"/>
</dbReference>
<feature type="domain" description="TIR" evidence="5">
    <location>
        <begin position="11"/>
        <end position="177"/>
    </location>
</feature>
<dbReference type="PaxDb" id="3880-AES79540"/>
<dbReference type="Pfam" id="PF23282">
    <property type="entry name" value="WHD_ROQ1"/>
    <property type="match status" value="1"/>
</dbReference>
<organism evidence="6 8">
    <name type="scientific">Medicago truncatula</name>
    <name type="common">Barrel medic</name>
    <name type="synonym">Medicago tribuloides</name>
    <dbReference type="NCBI Taxonomy" id="3880"/>
    <lineage>
        <taxon>Eukaryota</taxon>
        <taxon>Viridiplantae</taxon>
        <taxon>Streptophyta</taxon>
        <taxon>Embryophyta</taxon>
        <taxon>Tracheophyta</taxon>
        <taxon>Spermatophyta</taxon>
        <taxon>Magnoliopsida</taxon>
        <taxon>eudicotyledons</taxon>
        <taxon>Gunneridae</taxon>
        <taxon>Pentapetalae</taxon>
        <taxon>rosids</taxon>
        <taxon>fabids</taxon>
        <taxon>Fabales</taxon>
        <taxon>Fabaceae</taxon>
        <taxon>Papilionoideae</taxon>
        <taxon>50 kb inversion clade</taxon>
        <taxon>NPAAA clade</taxon>
        <taxon>Hologalegina</taxon>
        <taxon>IRL clade</taxon>
        <taxon>Trifolieae</taxon>
        <taxon>Medicago</taxon>
    </lineage>
</organism>
<dbReference type="InterPro" id="IPR032675">
    <property type="entry name" value="LRR_dom_sf"/>
</dbReference>
<dbReference type="Gene3D" id="1.10.8.430">
    <property type="entry name" value="Helical domain of apoptotic protease-activating factors"/>
    <property type="match status" value="1"/>
</dbReference>
<dbReference type="Gene3D" id="3.40.50.10140">
    <property type="entry name" value="Toll/interleukin-1 receptor homology (TIR) domain"/>
    <property type="match status" value="1"/>
</dbReference>
<protein>
    <submittedName>
        <fullName evidence="6">Disease resistance protein (TIR-NBS-LRR class), putative</fullName>
    </submittedName>
</protein>